<dbReference type="GO" id="GO:0005686">
    <property type="term" value="C:U2 snRNP"/>
    <property type="evidence" value="ECO:0007669"/>
    <property type="project" value="EnsemblFungi"/>
</dbReference>
<accession>A0A1X2H6X5</accession>
<dbReference type="OrthoDB" id="2573941at2759"/>
<dbReference type="GO" id="GO:0071011">
    <property type="term" value="C:precatalytic spliceosome"/>
    <property type="evidence" value="ECO:0007669"/>
    <property type="project" value="TreeGrafter"/>
</dbReference>
<comment type="caution">
    <text evidence="5">The sequence shown here is derived from an EMBL/GenBank/DDBJ whole genome shotgun (WGS) entry which is preliminary data.</text>
</comment>
<dbReference type="EMBL" id="MCGN01000008">
    <property type="protein sequence ID" value="ORY94147.1"/>
    <property type="molecule type" value="Genomic_DNA"/>
</dbReference>
<dbReference type="GO" id="GO:0000349">
    <property type="term" value="P:generation of catalytic spliceosome for first transesterification step"/>
    <property type="evidence" value="ECO:0007669"/>
    <property type="project" value="EnsemblFungi"/>
</dbReference>
<dbReference type="InterPro" id="IPR000504">
    <property type="entry name" value="RRM_dom"/>
</dbReference>
<dbReference type="GO" id="GO:0000974">
    <property type="term" value="C:Prp19 complex"/>
    <property type="evidence" value="ECO:0007669"/>
    <property type="project" value="EnsemblFungi"/>
</dbReference>
<reference evidence="5 6" key="1">
    <citation type="submission" date="2016-07" db="EMBL/GenBank/DDBJ databases">
        <title>Pervasive Adenine N6-methylation of Active Genes in Fungi.</title>
        <authorList>
            <consortium name="DOE Joint Genome Institute"/>
            <person name="Mondo S.J."/>
            <person name="Dannebaum R.O."/>
            <person name="Kuo R.C."/>
            <person name="Labutti K."/>
            <person name="Haridas S."/>
            <person name="Kuo A."/>
            <person name="Salamov A."/>
            <person name="Ahrendt S.R."/>
            <person name="Lipzen A."/>
            <person name="Sullivan W."/>
            <person name="Andreopoulos W.B."/>
            <person name="Clum A."/>
            <person name="Lindquist E."/>
            <person name="Daum C."/>
            <person name="Ramamoorthy G.K."/>
            <person name="Gryganskyi A."/>
            <person name="Culley D."/>
            <person name="Magnuson J.K."/>
            <person name="James T.Y."/>
            <person name="O'Malley M.A."/>
            <person name="Stajich J.E."/>
            <person name="Spatafora J.W."/>
            <person name="Visel A."/>
            <person name="Grigoriev I.V."/>
        </authorList>
    </citation>
    <scope>NUCLEOTIDE SEQUENCE [LARGE SCALE GENOMIC DNA]</scope>
    <source>
        <strain evidence="5 6">NRRL 2496</strain>
    </source>
</reference>
<dbReference type="GO" id="GO:0006406">
    <property type="term" value="P:mRNA export from nucleus"/>
    <property type="evidence" value="ECO:0007669"/>
    <property type="project" value="EnsemblFungi"/>
</dbReference>
<evidence type="ECO:0000259" key="4">
    <source>
        <dbReference type="PROSITE" id="PS50102"/>
    </source>
</evidence>
<dbReference type="STRING" id="13706.A0A1X2H6X5"/>
<dbReference type="GO" id="GO:0070274">
    <property type="term" value="C:RES complex"/>
    <property type="evidence" value="ECO:0007669"/>
    <property type="project" value="EnsemblFungi"/>
</dbReference>
<dbReference type="Gene3D" id="3.30.70.330">
    <property type="match status" value="1"/>
</dbReference>
<evidence type="ECO:0000313" key="6">
    <source>
        <dbReference type="Proteomes" id="UP000242180"/>
    </source>
</evidence>
<dbReference type="CDD" id="cd12411">
    <property type="entry name" value="RRM_ist3_like"/>
    <property type="match status" value="1"/>
</dbReference>
<feature type="compositionally biased region" description="Basic residues" evidence="3">
    <location>
        <begin position="176"/>
        <end position="202"/>
    </location>
</feature>
<dbReference type="InParanoid" id="A0A1X2H6X5"/>
<dbReference type="FunCoup" id="A0A1X2H6X5">
    <property type="interactions" value="172"/>
</dbReference>
<dbReference type="InterPro" id="IPR035979">
    <property type="entry name" value="RBD_domain_sf"/>
</dbReference>
<dbReference type="SUPFAM" id="SSF54928">
    <property type="entry name" value="RNA-binding domain, RBD"/>
    <property type="match status" value="1"/>
</dbReference>
<dbReference type="Pfam" id="PF00076">
    <property type="entry name" value="RRM_1"/>
    <property type="match status" value="1"/>
</dbReference>
<name>A0A1X2H6X5_SYNRA</name>
<protein>
    <recommendedName>
        <fullName evidence="4">RRM domain-containing protein</fullName>
    </recommendedName>
</protein>
<dbReference type="GO" id="GO:0051237">
    <property type="term" value="P:maintenance of RNA location"/>
    <property type="evidence" value="ECO:0007669"/>
    <property type="project" value="EnsemblFungi"/>
</dbReference>
<feature type="region of interest" description="Disordered" evidence="3">
    <location>
        <begin position="130"/>
        <end position="202"/>
    </location>
</feature>
<dbReference type="AlphaFoldDB" id="A0A1X2H6X5"/>
<organism evidence="5 6">
    <name type="scientific">Syncephalastrum racemosum</name>
    <name type="common">Filamentous fungus</name>
    <dbReference type="NCBI Taxonomy" id="13706"/>
    <lineage>
        <taxon>Eukaryota</taxon>
        <taxon>Fungi</taxon>
        <taxon>Fungi incertae sedis</taxon>
        <taxon>Mucoromycota</taxon>
        <taxon>Mucoromycotina</taxon>
        <taxon>Mucoromycetes</taxon>
        <taxon>Mucorales</taxon>
        <taxon>Syncephalastraceae</taxon>
        <taxon>Syncephalastrum</taxon>
    </lineage>
</organism>
<dbReference type="InterPro" id="IPR012677">
    <property type="entry name" value="Nucleotide-bd_a/b_plait_sf"/>
</dbReference>
<gene>
    <name evidence="5" type="ORF">BCR43DRAFT_495942</name>
</gene>
<evidence type="ECO:0000256" key="2">
    <source>
        <dbReference type="PROSITE-ProRule" id="PRU00176"/>
    </source>
</evidence>
<dbReference type="GO" id="GO:0000245">
    <property type="term" value="P:spliceosomal complex assembly"/>
    <property type="evidence" value="ECO:0007669"/>
    <property type="project" value="EnsemblFungi"/>
</dbReference>
<proteinExistence type="predicted"/>
<keyword evidence="6" id="KW-1185">Reference proteome</keyword>
<dbReference type="OMA" id="PMEQFIK"/>
<evidence type="ECO:0000256" key="3">
    <source>
        <dbReference type="SAM" id="MobiDB-lite"/>
    </source>
</evidence>
<evidence type="ECO:0000256" key="1">
    <source>
        <dbReference type="ARBA" id="ARBA00022884"/>
    </source>
</evidence>
<dbReference type="PANTHER" id="PTHR45880:SF1">
    <property type="entry name" value="RNA-BINDING MOTIF PROTEIN, X-LINKED 2"/>
    <property type="match status" value="1"/>
</dbReference>
<dbReference type="GO" id="GO:0000384">
    <property type="term" value="F:first spliceosomal transesterification activity"/>
    <property type="evidence" value="ECO:0007669"/>
    <property type="project" value="EnsemblFungi"/>
</dbReference>
<dbReference type="InterPro" id="IPR045844">
    <property type="entry name" value="RRM_Ist3-like"/>
</dbReference>
<sequence>MNRVREVQRINERELSAGGEYSDTASWHYQYRDTSWIYVGNMPFNLTEGDIICIFSQYGEIFNIELIRDKYDGKSKGFAFLQYEDQRSAVLAVDNLNGSDILGRTIRVDHSYGPKPQRKKVGDEWIEEPYIPKNNCAPPTIEQDAPESTSEPEEDGLPPGFDPEDPMAAYFASKAKDRKRKKEKKDKKEKKHKKHKSDKRSP</sequence>
<keyword evidence="1 2" id="KW-0694">RNA-binding</keyword>
<dbReference type="PANTHER" id="PTHR45880">
    <property type="entry name" value="RNA-BINDING MOTIF PROTEIN, X-LINKED 2"/>
    <property type="match status" value="1"/>
</dbReference>
<dbReference type="SMART" id="SM00360">
    <property type="entry name" value="RRM"/>
    <property type="match status" value="1"/>
</dbReference>
<dbReference type="GO" id="GO:0003723">
    <property type="term" value="F:RNA binding"/>
    <property type="evidence" value="ECO:0007669"/>
    <property type="project" value="UniProtKB-UniRule"/>
</dbReference>
<evidence type="ECO:0000313" key="5">
    <source>
        <dbReference type="EMBL" id="ORY94147.1"/>
    </source>
</evidence>
<dbReference type="Proteomes" id="UP000242180">
    <property type="component" value="Unassembled WGS sequence"/>
</dbReference>
<dbReference type="PROSITE" id="PS50102">
    <property type="entry name" value="RRM"/>
    <property type="match status" value="1"/>
</dbReference>
<dbReference type="InterPro" id="IPR051847">
    <property type="entry name" value="RNA_proc/Spliceosome_comp"/>
</dbReference>
<feature type="domain" description="RRM" evidence="4">
    <location>
        <begin position="35"/>
        <end position="113"/>
    </location>
</feature>
<dbReference type="GO" id="GO:0071013">
    <property type="term" value="C:catalytic step 2 spliceosome"/>
    <property type="evidence" value="ECO:0007669"/>
    <property type="project" value="TreeGrafter"/>
</dbReference>